<dbReference type="AlphaFoldDB" id="A0A976MAV6"/>
<sequence>MDSLRSKKVNKKPWIIGGGITALIIIVIIVLCVTLGSSAESGTTVAIKNVDEAFAYIDNTISTTYKNEDGVRVPLLLELRMFAEKVRVVDVMYKAKLEAEQKGQRYDIAIIEKQLLNGRFIEKDGKIEMVLEDLTGGVDKSEEPSTHQDTPASESKLPEKPAEASGSGIPPEGHVPTTGPAHCGVPPAGPTLKSGPSPSGVPPAGPVPTTGPAHSGVPPAHSQPSSGTKADGPKESPETETPKDTEEKDTTKLKGSAPK</sequence>
<dbReference type="EMBL" id="CP056070">
    <property type="protein sequence ID" value="UKK01079.1"/>
    <property type="molecule type" value="Genomic_DNA"/>
</dbReference>
<reference evidence="3" key="1">
    <citation type="submission" date="2022-07" db="EMBL/GenBank/DDBJ databases">
        <title>Evaluation of T. orientalis genome assembly methods using nanopore sequencing and analysis of variation between genomes.</title>
        <authorList>
            <person name="Yam J."/>
            <person name="Micallef M.L."/>
            <person name="Liu M."/>
            <person name="Djordjevic S.P."/>
            <person name="Bogema D.R."/>
            <person name="Jenkins C."/>
        </authorList>
    </citation>
    <scope>NUCLEOTIDE SEQUENCE</scope>
    <source>
        <strain evidence="3">Goon Nure</strain>
    </source>
</reference>
<feature type="region of interest" description="Disordered" evidence="1">
    <location>
        <begin position="136"/>
        <end position="259"/>
    </location>
</feature>
<evidence type="ECO:0000313" key="4">
    <source>
        <dbReference type="Proteomes" id="UP000244811"/>
    </source>
</evidence>
<keyword evidence="2" id="KW-0472">Membrane</keyword>
<keyword evidence="2" id="KW-1133">Transmembrane helix</keyword>
<protein>
    <submittedName>
        <fullName evidence="3">Uncharacterized protein</fullName>
    </submittedName>
</protein>
<proteinExistence type="predicted"/>
<feature type="compositionally biased region" description="Basic and acidic residues" evidence="1">
    <location>
        <begin position="231"/>
        <end position="252"/>
    </location>
</feature>
<dbReference type="Proteomes" id="UP000244811">
    <property type="component" value="Chromosome 3"/>
</dbReference>
<accession>A0A976MAV6</accession>
<evidence type="ECO:0000256" key="2">
    <source>
        <dbReference type="SAM" id="Phobius"/>
    </source>
</evidence>
<name>A0A976MAV6_THEOR</name>
<feature type="transmembrane region" description="Helical" evidence="2">
    <location>
        <begin position="14"/>
        <end position="36"/>
    </location>
</feature>
<evidence type="ECO:0000313" key="3">
    <source>
        <dbReference type="EMBL" id="UKK01079.1"/>
    </source>
</evidence>
<evidence type="ECO:0000256" key="1">
    <source>
        <dbReference type="SAM" id="MobiDB-lite"/>
    </source>
</evidence>
<keyword evidence="2" id="KW-0812">Transmembrane</keyword>
<gene>
    <name evidence="3" type="ORF">MACK_001892</name>
</gene>
<organism evidence="3 4">
    <name type="scientific">Theileria orientalis</name>
    <dbReference type="NCBI Taxonomy" id="68886"/>
    <lineage>
        <taxon>Eukaryota</taxon>
        <taxon>Sar</taxon>
        <taxon>Alveolata</taxon>
        <taxon>Apicomplexa</taxon>
        <taxon>Aconoidasida</taxon>
        <taxon>Piroplasmida</taxon>
        <taxon>Theileriidae</taxon>
        <taxon>Theileria</taxon>
    </lineage>
</organism>